<proteinExistence type="predicted"/>
<keyword evidence="1" id="KW-0472">Membrane</keyword>
<dbReference type="RefSeq" id="WP_017577215.1">
    <property type="nucleotide sequence ID" value="NZ_BMXL01000008.1"/>
</dbReference>
<dbReference type="EMBL" id="BMXL01000008">
    <property type="protein sequence ID" value="GHD24746.1"/>
    <property type="molecule type" value="Genomic_DNA"/>
</dbReference>
<evidence type="ECO:0000256" key="1">
    <source>
        <dbReference type="SAM" id="Phobius"/>
    </source>
</evidence>
<feature type="transmembrane region" description="Helical" evidence="1">
    <location>
        <begin position="39"/>
        <end position="59"/>
    </location>
</feature>
<feature type="transmembrane region" description="Helical" evidence="1">
    <location>
        <begin position="145"/>
        <end position="164"/>
    </location>
</feature>
<keyword evidence="1" id="KW-1133">Transmembrane helix</keyword>
<gene>
    <name evidence="2" type="ORF">GCM10007147_21260</name>
</gene>
<name>A0A919CH09_9ACTN</name>
<feature type="transmembrane region" description="Helical" evidence="1">
    <location>
        <begin position="79"/>
        <end position="99"/>
    </location>
</feature>
<dbReference type="Proteomes" id="UP000654947">
    <property type="component" value="Unassembled WGS sequence"/>
</dbReference>
<sequence>MSHERGPVDPRDLHDLRHRINRIEARLALRHEVELASRAVTAGLSAGAAVLFMSLYLVWESSGEASRNRSPLSGWEMLFTGTVPGTAFAGIGVLALSALAGTALVVQRQWAFRAVLGAAAAFPVLWLLGWAIAHSDTEGALGAGPGPWGALAGVALIAVSAARAERLWRDSPRGWQ</sequence>
<comment type="caution">
    <text evidence="2">The sequence shown here is derived from an EMBL/GenBank/DDBJ whole genome shotgun (WGS) entry which is preliminary data.</text>
</comment>
<protein>
    <submittedName>
        <fullName evidence="2">Uncharacterized protein</fullName>
    </submittedName>
</protein>
<accession>A0A919CH09</accession>
<organism evidence="2 3">
    <name type="scientific">Nocardiopsis kunsanensis</name>
    <dbReference type="NCBI Taxonomy" id="141693"/>
    <lineage>
        <taxon>Bacteria</taxon>
        <taxon>Bacillati</taxon>
        <taxon>Actinomycetota</taxon>
        <taxon>Actinomycetes</taxon>
        <taxon>Streptosporangiales</taxon>
        <taxon>Nocardiopsidaceae</taxon>
        <taxon>Nocardiopsis</taxon>
    </lineage>
</organism>
<reference evidence="2 3" key="1">
    <citation type="journal article" date="2014" name="Int. J. Syst. Evol. Microbiol.">
        <title>Complete genome sequence of Corynebacterium casei LMG S-19264T (=DSM 44701T), isolated from a smear-ripened cheese.</title>
        <authorList>
            <consortium name="US DOE Joint Genome Institute (JGI-PGF)"/>
            <person name="Walter F."/>
            <person name="Albersmeier A."/>
            <person name="Kalinowski J."/>
            <person name="Ruckert C."/>
        </authorList>
    </citation>
    <scope>NUCLEOTIDE SEQUENCE [LARGE SCALE GENOMIC DNA]</scope>
    <source>
        <strain evidence="2 3">KCTC 19473</strain>
    </source>
</reference>
<keyword evidence="1" id="KW-0812">Transmembrane</keyword>
<feature type="transmembrane region" description="Helical" evidence="1">
    <location>
        <begin position="111"/>
        <end position="133"/>
    </location>
</feature>
<dbReference type="AlphaFoldDB" id="A0A919CH09"/>
<evidence type="ECO:0000313" key="3">
    <source>
        <dbReference type="Proteomes" id="UP000654947"/>
    </source>
</evidence>
<evidence type="ECO:0000313" key="2">
    <source>
        <dbReference type="EMBL" id="GHD24746.1"/>
    </source>
</evidence>
<keyword evidence="3" id="KW-1185">Reference proteome</keyword>